<organism evidence="12 13">
    <name type="scientific">Rhodanobacter lycopersici</name>
    <dbReference type="NCBI Taxonomy" id="3162487"/>
    <lineage>
        <taxon>Bacteria</taxon>
        <taxon>Pseudomonadati</taxon>
        <taxon>Pseudomonadota</taxon>
        <taxon>Gammaproteobacteria</taxon>
        <taxon>Lysobacterales</taxon>
        <taxon>Rhodanobacteraceae</taxon>
        <taxon>Rhodanobacter</taxon>
    </lineage>
</organism>
<evidence type="ECO:0000256" key="9">
    <source>
        <dbReference type="ARBA" id="ARBA00023014"/>
    </source>
</evidence>
<dbReference type="InterPro" id="IPR037951">
    <property type="entry name" value="MopB_CT_YdeP"/>
</dbReference>
<feature type="domain" description="Molybdopterin oxidoreductase" evidence="10">
    <location>
        <begin position="113"/>
        <end position="435"/>
    </location>
</feature>
<keyword evidence="9" id="KW-0411">Iron-sulfur</keyword>
<dbReference type="NCBIfam" id="TIGR01701">
    <property type="entry name" value="Fdhalpha-like"/>
    <property type="match status" value="1"/>
</dbReference>
<feature type="domain" description="Molybdopterin dinucleotide-binding" evidence="11">
    <location>
        <begin position="648"/>
        <end position="710"/>
    </location>
</feature>
<dbReference type="Proteomes" id="UP001556220">
    <property type="component" value="Unassembled WGS sequence"/>
</dbReference>
<comment type="cofactor">
    <cofactor evidence="2">
        <name>[4Fe-4S] cluster</name>
        <dbReference type="ChEBI" id="CHEBI:49883"/>
    </cofactor>
</comment>
<dbReference type="RefSeq" id="WP_367854931.1">
    <property type="nucleotide sequence ID" value="NZ_JBFOHK010000004.1"/>
</dbReference>
<evidence type="ECO:0000256" key="8">
    <source>
        <dbReference type="ARBA" id="ARBA00023004"/>
    </source>
</evidence>
<dbReference type="SUPFAM" id="SSF50692">
    <property type="entry name" value="ADC-like"/>
    <property type="match status" value="1"/>
</dbReference>
<dbReference type="InterPro" id="IPR010046">
    <property type="entry name" value="Mopterin_OxRdtse_a_bac"/>
</dbReference>
<keyword evidence="13" id="KW-1185">Reference proteome</keyword>
<dbReference type="CDD" id="cd02767">
    <property type="entry name" value="MopB_ydeP"/>
    <property type="match status" value="1"/>
</dbReference>
<keyword evidence="4" id="KW-0004">4Fe-4S</keyword>
<dbReference type="InterPro" id="IPR006657">
    <property type="entry name" value="MoPterin_dinucl-bd_dom"/>
</dbReference>
<keyword evidence="6" id="KW-0479">Metal-binding</keyword>
<evidence type="ECO:0000256" key="6">
    <source>
        <dbReference type="ARBA" id="ARBA00022723"/>
    </source>
</evidence>
<dbReference type="Pfam" id="PF00384">
    <property type="entry name" value="Molybdopterin"/>
    <property type="match status" value="1"/>
</dbReference>
<dbReference type="SUPFAM" id="SSF53706">
    <property type="entry name" value="Formate dehydrogenase/DMSO reductase, domains 1-3"/>
    <property type="match status" value="1"/>
</dbReference>
<evidence type="ECO:0000256" key="4">
    <source>
        <dbReference type="ARBA" id="ARBA00022485"/>
    </source>
</evidence>
<keyword evidence="5" id="KW-0500">Molybdenum</keyword>
<dbReference type="EMBL" id="JBFOHK010000004">
    <property type="protein sequence ID" value="MEW9572865.1"/>
    <property type="molecule type" value="Genomic_DNA"/>
</dbReference>
<evidence type="ECO:0000256" key="1">
    <source>
        <dbReference type="ARBA" id="ARBA00001942"/>
    </source>
</evidence>
<reference evidence="12 13" key="1">
    <citation type="submission" date="2024-06" db="EMBL/GenBank/DDBJ databases">
        <authorList>
            <person name="Woo H."/>
        </authorList>
    </citation>
    <scope>NUCLEOTIDE SEQUENCE [LARGE SCALE GENOMIC DNA]</scope>
    <source>
        <strain evidence="12 13">Si-c</strain>
    </source>
</reference>
<name>A0ABV3QGD3_9GAMM</name>
<evidence type="ECO:0000259" key="10">
    <source>
        <dbReference type="Pfam" id="PF00384"/>
    </source>
</evidence>
<accession>A0ABV3QGD3</accession>
<dbReference type="PANTHER" id="PTHR43105">
    <property type="entry name" value="RESPIRATORY NITRATE REDUCTASE"/>
    <property type="match status" value="1"/>
</dbReference>
<evidence type="ECO:0000259" key="11">
    <source>
        <dbReference type="Pfam" id="PF01568"/>
    </source>
</evidence>
<evidence type="ECO:0000256" key="7">
    <source>
        <dbReference type="ARBA" id="ARBA00023002"/>
    </source>
</evidence>
<comment type="cofactor">
    <cofactor evidence="1">
        <name>Mo-bis(molybdopterin guanine dinucleotide)</name>
        <dbReference type="ChEBI" id="CHEBI:60539"/>
    </cofactor>
</comment>
<dbReference type="Gene3D" id="3.40.50.740">
    <property type="match status" value="1"/>
</dbReference>
<dbReference type="PIRSF" id="PIRSF000144">
    <property type="entry name" value="CbbBc"/>
    <property type="match status" value="1"/>
</dbReference>
<protein>
    <submittedName>
        <fullName evidence="12">FdhF/YdeP family oxidoreductase</fullName>
    </submittedName>
</protein>
<comment type="similarity">
    <text evidence="3">Belongs to the prokaryotic molybdopterin-containing oxidoreductase family.</text>
</comment>
<dbReference type="InterPro" id="IPR009010">
    <property type="entry name" value="Asp_de-COase-like_dom_sf"/>
</dbReference>
<evidence type="ECO:0000256" key="2">
    <source>
        <dbReference type="ARBA" id="ARBA00001966"/>
    </source>
</evidence>
<comment type="caution">
    <text evidence="12">The sequence shown here is derived from an EMBL/GenBank/DDBJ whole genome shotgun (WGS) entry which is preliminary data.</text>
</comment>
<keyword evidence="7" id="KW-0560">Oxidoreductase</keyword>
<dbReference type="Gene3D" id="2.40.40.20">
    <property type="match status" value="1"/>
</dbReference>
<evidence type="ECO:0000256" key="3">
    <source>
        <dbReference type="ARBA" id="ARBA00010312"/>
    </source>
</evidence>
<gene>
    <name evidence="12" type="ORF">ABQJ54_13990</name>
</gene>
<dbReference type="InterPro" id="IPR050123">
    <property type="entry name" value="Prok_molybdopt-oxidoreductase"/>
</dbReference>
<dbReference type="InterPro" id="IPR041953">
    <property type="entry name" value="YdeP_MopB"/>
</dbReference>
<dbReference type="PANTHER" id="PTHR43105:SF4">
    <property type="entry name" value="PROTEIN YDEP"/>
    <property type="match status" value="1"/>
</dbReference>
<proteinExistence type="inferred from homology"/>
<keyword evidence="8" id="KW-0408">Iron</keyword>
<dbReference type="CDD" id="cd02787">
    <property type="entry name" value="MopB_CT_ydeP"/>
    <property type="match status" value="1"/>
</dbReference>
<dbReference type="Pfam" id="PF01568">
    <property type="entry name" value="Molydop_binding"/>
    <property type="match status" value="1"/>
</dbReference>
<evidence type="ECO:0000313" key="12">
    <source>
        <dbReference type="EMBL" id="MEW9572865.1"/>
    </source>
</evidence>
<evidence type="ECO:0000256" key="5">
    <source>
        <dbReference type="ARBA" id="ARBA00022505"/>
    </source>
</evidence>
<dbReference type="InterPro" id="IPR006656">
    <property type="entry name" value="Mopterin_OxRdtase"/>
</dbReference>
<dbReference type="Gene3D" id="3.40.228.10">
    <property type="entry name" value="Dimethylsulfoxide Reductase, domain 2"/>
    <property type="match status" value="1"/>
</dbReference>
<sequence length="765" mass="84254">MSDDRKPRIEPYTAPAGGWGSVKSVVEILRREKVPVPSTVKELWRQNKPRGFTCVSCAWPQPGHPLMFEFCENGAKASAWELTSLRTTPEFFAQHTVTELRNWSDYELEQNGRLTQPMRYDRASDKYVPVVWEEAFREIGAELKKLAPKSVVFYASGRASLETSYLYALFARLYGNNNLPDSSNMCHEATGVALRQCIGTAVGTVVLDDFDKTDGIFFFGQNAGVNSPRMMHDLQKAAQRGVPIIVFNPVRERGLERFTNPQNPLEMLTGRETPLATQYHQVKTGGDIAAIAGLCKTLLALDDEALANGTPRVLDTDFIAAHTHGFDAFVAWVRAQSWDAIEADSGLPRAALEGAARVYARCNAVIGVYGMGLTQHVLGEYNIYMLANLLLMRGNIGKPGAGICPVRGHSNVQGQRTVGIADDPALVPLDRLAEQYGFEPPRERGLHTVEACKGVLDGSVHGFIGLGGNFLRAIPDQERVIAAWDKLRLTVQIATKLNRTHLVNGEVAYLLPCLGRIERVVENGKAQVLSTEDSTSCIHASVGKAEPASPDLLSETRIVAEMAKATLPPNPKVPWDTWENDYATIRDAIEQTYPDQFRDYNQRMWQPGGFHRPNSARERIWKTATGKANLIAPPALVATGFDDAPGRFRLMTMRSNDQFNTTVYGYDDRFRGIYGTRDVVMMHKDDIAQLGLREGQVVKLVSDAGDGIAREVGGLSVVAFDIPRGCIGGYYPECNPLIPLSHHTLFSMLPAAKSVPVRIVAEATG</sequence>
<evidence type="ECO:0000313" key="13">
    <source>
        <dbReference type="Proteomes" id="UP001556220"/>
    </source>
</evidence>